<gene>
    <name evidence="1" type="ORF">F1728_29695</name>
</gene>
<evidence type="ECO:0000313" key="1">
    <source>
        <dbReference type="EMBL" id="QGQ26595.1"/>
    </source>
</evidence>
<dbReference type="Proteomes" id="UP000427281">
    <property type="component" value="Chromosome"/>
</dbReference>
<evidence type="ECO:0000313" key="2">
    <source>
        <dbReference type="Proteomes" id="UP000427281"/>
    </source>
</evidence>
<dbReference type="EMBL" id="CP043930">
    <property type="protein sequence ID" value="QGQ26595.1"/>
    <property type="molecule type" value="Genomic_DNA"/>
</dbReference>
<organism evidence="1 2">
    <name type="scientific">Gimesia benthica</name>
    <dbReference type="NCBI Taxonomy" id="2608982"/>
    <lineage>
        <taxon>Bacteria</taxon>
        <taxon>Pseudomonadati</taxon>
        <taxon>Planctomycetota</taxon>
        <taxon>Planctomycetia</taxon>
        <taxon>Planctomycetales</taxon>
        <taxon>Planctomycetaceae</taxon>
        <taxon>Gimesia</taxon>
    </lineage>
</organism>
<keyword evidence="2" id="KW-1185">Reference proteome</keyword>
<accession>A0A6I6AMY9</accession>
<sequence>MTVVAFREVMFPQRKFRNMLRVLQDSVWCLLILGLVAQQSQSGQAAEWGSLSGKFVYTGPPVKQQKTPFPEPPSLVVGPQGGIKNIFVYLKARNFKPERIHPDFRKLPNLVVIEHRNQRFEPHATALWQPHQKLVFSNQSPRVHVTQLFPLKNQRPDIAAIGPGRKETIPFEYPELLPIQIKCDIHPFETGYLLVLDHPYVSISDETGAFQIKNLPVGEWEFRVWHEQAGHLAAREDWQKGRIKIQIKPGENDLGIIQVTPAMLKQKATYK</sequence>
<dbReference type="SUPFAM" id="SSF49464">
    <property type="entry name" value="Carboxypeptidase regulatory domain-like"/>
    <property type="match status" value="1"/>
</dbReference>
<reference evidence="1 2" key="1">
    <citation type="submission" date="2019-09" db="EMBL/GenBank/DDBJ databases">
        <title>Gimesia benthica sp. nov., a novel bacterium isolated from deep-sea water of the Northwest Indian Ocean.</title>
        <authorList>
            <person name="Dai X."/>
        </authorList>
    </citation>
    <scope>NUCLEOTIDE SEQUENCE [LARGE SCALE GENOMIC DNA]</scope>
    <source>
        <strain evidence="1 2">E7</strain>
    </source>
</reference>
<protein>
    <recommendedName>
        <fullName evidence="3">Rhamnogalacturonan lyase domain-containing protein</fullName>
    </recommendedName>
</protein>
<evidence type="ECO:0008006" key="3">
    <source>
        <dbReference type="Google" id="ProtNLM"/>
    </source>
</evidence>
<dbReference type="AlphaFoldDB" id="A0A6I6AMY9"/>
<name>A0A6I6AMY9_9PLAN</name>
<proteinExistence type="predicted"/>
<dbReference type="InterPro" id="IPR008969">
    <property type="entry name" value="CarboxyPept-like_regulatory"/>
</dbReference>
<dbReference type="RefSeq" id="WP_155367056.1">
    <property type="nucleotide sequence ID" value="NZ_CP043930.1"/>
</dbReference>
<dbReference type="KEGG" id="gim:F1728_29695"/>